<dbReference type="EMBL" id="JAGTTL010000026">
    <property type="protein sequence ID" value="KAK6302169.1"/>
    <property type="molecule type" value="Genomic_DNA"/>
</dbReference>
<dbReference type="AlphaFoldDB" id="A0AAN8KVY1"/>
<sequence length="108" mass="12460">MDMRTRRGPAARCRVPEERFAALQDVARMGANNAAREAIHVRETFTTYFFKEGAVRVLFSEQAQVYNCGSFHLQRIGKRTNHVEYCVGEPLPLLNCLTQRAQHDQRYS</sequence>
<evidence type="ECO:0000313" key="1">
    <source>
        <dbReference type="EMBL" id="KAK6302169.1"/>
    </source>
</evidence>
<accession>A0AAN8KVY1</accession>
<gene>
    <name evidence="1" type="ORF">J4Q44_G00282220</name>
</gene>
<proteinExistence type="predicted"/>
<evidence type="ECO:0000313" key="2">
    <source>
        <dbReference type="Proteomes" id="UP001356427"/>
    </source>
</evidence>
<comment type="caution">
    <text evidence="1">The sequence shown here is derived from an EMBL/GenBank/DDBJ whole genome shotgun (WGS) entry which is preliminary data.</text>
</comment>
<dbReference type="Proteomes" id="UP001356427">
    <property type="component" value="Unassembled WGS sequence"/>
</dbReference>
<protein>
    <submittedName>
        <fullName evidence="1">Uncharacterized protein</fullName>
    </submittedName>
</protein>
<organism evidence="1 2">
    <name type="scientific">Coregonus suidteri</name>
    <dbReference type="NCBI Taxonomy" id="861788"/>
    <lineage>
        <taxon>Eukaryota</taxon>
        <taxon>Metazoa</taxon>
        <taxon>Chordata</taxon>
        <taxon>Craniata</taxon>
        <taxon>Vertebrata</taxon>
        <taxon>Euteleostomi</taxon>
        <taxon>Actinopterygii</taxon>
        <taxon>Neopterygii</taxon>
        <taxon>Teleostei</taxon>
        <taxon>Protacanthopterygii</taxon>
        <taxon>Salmoniformes</taxon>
        <taxon>Salmonidae</taxon>
        <taxon>Coregoninae</taxon>
        <taxon>Coregonus</taxon>
    </lineage>
</organism>
<keyword evidence="2" id="KW-1185">Reference proteome</keyword>
<name>A0AAN8KVY1_9TELE</name>
<reference evidence="1 2" key="1">
    <citation type="submission" date="2021-04" db="EMBL/GenBank/DDBJ databases">
        <authorList>
            <person name="De Guttry C."/>
            <person name="Zahm M."/>
            <person name="Klopp C."/>
            <person name="Cabau C."/>
            <person name="Louis A."/>
            <person name="Berthelot C."/>
            <person name="Parey E."/>
            <person name="Roest Crollius H."/>
            <person name="Montfort J."/>
            <person name="Robinson-Rechavi M."/>
            <person name="Bucao C."/>
            <person name="Bouchez O."/>
            <person name="Gislard M."/>
            <person name="Lluch J."/>
            <person name="Milhes M."/>
            <person name="Lampietro C."/>
            <person name="Lopez Roques C."/>
            <person name="Donnadieu C."/>
            <person name="Braasch I."/>
            <person name="Desvignes T."/>
            <person name="Postlethwait J."/>
            <person name="Bobe J."/>
            <person name="Wedekind C."/>
            <person name="Guiguen Y."/>
        </authorList>
    </citation>
    <scope>NUCLEOTIDE SEQUENCE [LARGE SCALE GENOMIC DNA]</scope>
    <source>
        <strain evidence="1">Cs_M1</strain>
        <tissue evidence="1">Blood</tissue>
    </source>
</reference>